<reference evidence="3" key="1">
    <citation type="submission" date="2015-01" db="EMBL/GenBank/DDBJ databases">
        <title>Flavisolibacter sp./LCS9/ whole genome sequencing.</title>
        <authorList>
            <person name="Kim M.K."/>
            <person name="Srinivasan S."/>
            <person name="Lee J.-J."/>
        </authorList>
    </citation>
    <scope>NUCLEOTIDE SEQUENCE [LARGE SCALE GENOMIC DNA]</scope>
    <source>
        <strain evidence="3">LCS9</strain>
    </source>
</reference>
<accession>A0A172TTY3</accession>
<dbReference type="EMBL" id="CP011390">
    <property type="protein sequence ID" value="ANE50446.1"/>
    <property type="molecule type" value="Genomic_DNA"/>
</dbReference>
<evidence type="ECO:0000256" key="1">
    <source>
        <dbReference type="SAM" id="Phobius"/>
    </source>
</evidence>
<dbReference type="RefSeq" id="WP_066403307.1">
    <property type="nucleotide sequence ID" value="NZ_CP011390.1"/>
</dbReference>
<keyword evidence="1" id="KW-1133">Transmembrane helix</keyword>
<reference evidence="2 3" key="2">
    <citation type="journal article" date="2016" name="Int. J. Syst. Evol. Microbiol.">
        <title>Flavisolibacter tropicus sp. nov., isolated from tropical soil.</title>
        <authorList>
            <person name="Lee J.J."/>
            <person name="Kang M.S."/>
            <person name="Kim G.S."/>
            <person name="Lee C.S."/>
            <person name="Lim S."/>
            <person name="Lee J."/>
            <person name="Roh S.H."/>
            <person name="Kang H."/>
            <person name="Ha J.M."/>
            <person name="Bae S."/>
            <person name="Jung H.Y."/>
            <person name="Kim M.K."/>
        </authorList>
    </citation>
    <scope>NUCLEOTIDE SEQUENCE [LARGE SCALE GENOMIC DNA]</scope>
    <source>
        <strain evidence="2 3">LCS9</strain>
    </source>
</reference>
<keyword evidence="1" id="KW-0812">Transmembrane</keyword>
<evidence type="ECO:0000313" key="2">
    <source>
        <dbReference type="EMBL" id="ANE50446.1"/>
    </source>
</evidence>
<protein>
    <submittedName>
        <fullName evidence="2">Uncharacterized protein</fullName>
    </submittedName>
</protein>
<feature type="transmembrane region" description="Helical" evidence="1">
    <location>
        <begin position="39"/>
        <end position="62"/>
    </location>
</feature>
<feature type="transmembrane region" description="Helical" evidence="1">
    <location>
        <begin position="6"/>
        <end position="27"/>
    </location>
</feature>
<dbReference type="Proteomes" id="UP000077177">
    <property type="component" value="Chromosome"/>
</dbReference>
<organism evidence="2 3">
    <name type="scientific">Flavisolibacter tropicus</name>
    <dbReference type="NCBI Taxonomy" id="1492898"/>
    <lineage>
        <taxon>Bacteria</taxon>
        <taxon>Pseudomonadati</taxon>
        <taxon>Bacteroidota</taxon>
        <taxon>Chitinophagia</taxon>
        <taxon>Chitinophagales</taxon>
        <taxon>Chitinophagaceae</taxon>
        <taxon>Flavisolibacter</taxon>
    </lineage>
</organism>
<gene>
    <name evidence="2" type="ORF">SY85_08015</name>
</gene>
<evidence type="ECO:0000313" key="3">
    <source>
        <dbReference type="Proteomes" id="UP000077177"/>
    </source>
</evidence>
<dbReference type="AlphaFoldDB" id="A0A172TTY3"/>
<name>A0A172TTY3_9BACT</name>
<feature type="transmembrane region" description="Helical" evidence="1">
    <location>
        <begin position="82"/>
        <end position="100"/>
    </location>
</feature>
<proteinExistence type="predicted"/>
<keyword evidence="1" id="KW-0472">Membrane</keyword>
<keyword evidence="3" id="KW-1185">Reference proteome</keyword>
<sequence length="116" mass="13406">MDSYVAYNLWGFFVSVLLLIIFIYFFVRLYYSPRRDKAAFITALSTGIVFIFLIDYITYGWTSYPPLASLGISQLTEEKYNLILLVIKSIMAIAIVLLFFRWYKLKNSAANTGSVK</sequence>
<dbReference type="KEGG" id="fla:SY85_08015"/>